<evidence type="ECO:0000313" key="3">
    <source>
        <dbReference type="Proteomes" id="UP001064971"/>
    </source>
</evidence>
<dbReference type="InterPro" id="IPR029068">
    <property type="entry name" value="Glyas_Bleomycin-R_OHBP_Dase"/>
</dbReference>
<reference evidence="2" key="1">
    <citation type="submission" date="2022-07" db="EMBL/GenBank/DDBJ databases">
        <title>Complete Genome Sequence of the Radioresistant Bacterium Deinococcus aetherius ST0316, Isolated from the Air Dust collected in Lower Stratosphere above Japan.</title>
        <authorList>
            <person name="Satoh K."/>
            <person name="Hagiwara K."/>
            <person name="Katsumata K."/>
            <person name="Kubo A."/>
            <person name="Yokobori S."/>
            <person name="Yamagishi A."/>
            <person name="Oono Y."/>
            <person name="Narumi I."/>
        </authorList>
    </citation>
    <scope>NUCLEOTIDE SEQUENCE</scope>
    <source>
        <strain evidence="2">ST0316</strain>
        <plasmid evidence="2">pDAETH-1</plasmid>
    </source>
</reference>
<keyword evidence="2" id="KW-0614">Plasmid</keyword>
<dbReference type="RefSeq" id="WP_264777741.1">
    <property type="nucleotide sequence ID" value="NZ_AP026561.1"/>
</dbReference>
<name>A0ABM8AJC8_9DEIO</name>
<dbReference type="PROSITE" id="PS51819">
    <property type="entry name" value="VOC"/>
    <property type="match status" value="1"/>
</dbReference>
<accession>A0ABM8AJC8</accession>
<evidence type="ECO:0000259" key="1">
    <source>
        <dbReference type="PROSITE" id="PS51819"/>
    </source>
</evidence>
<feature type="domain" description="VOC" evidence="1">
    <location>
        <begin position="4"/>
        <end position="124"/>
    </location>
</feature>
<evidence type="ECO:0000313" key="2">
    <source>
        <dbReference type="EMBL" id="BDP43904.1"/>
    </source>
</evidence>
<organism evidence="2 3">
    <name type="scientific">Deinococcus aetherius</name>
    <dbReference type="NCBI Taxonomy" id="200252"/>
    <lineage>
        <taxon>Bacteria</taxon>
        <taxon>Thermotogati</taxon>
        <taxon>Deinococcota</taxon>
        <taxon>Deinococci</taxon>
        <taxon>Deinococcales</taxon>
        <taxon>Deinococcaceae</taxon>
        <taxon>Deinococcus</taxon>
    </lineage>
</organism>
<dbReference type="Gene3D" id="3.30.720.120">
    <property type="match status" value="1"/>
</dbReference>
<sequence length="140" mass="15878">MALSSFYPVIQTRDIAASRTFYAEHFGFEVTFEADWYVSLRCPDPCGYELGLVQADHPTVPDGFRHPVRGLILNFEVEAVDDEYRRLIERAGLPLHRSLRSEAFGQRHFITADPNGVLIDVITVIPPTPEYAAQYLNPPK</sequence>
<protein>
    <submittedName>
        <fullName evidence="2">Glyoxalase</fullName>
    </submittedName>
</protein>
<gene>
    <name evidence="2" type="ORF">DAETH_38730</name>
</gene>
<dbReference type="EMBL" id="AP026561">
    <property type="protein sequence ID" value="BDP43904.1"/>
    <property type="molecule type" value="Genomic_DNA"/>
</dbReference>
<proteinExistence type="predicted"/>
<dbReference type="Pfam" id="PF00903">
    <property type="entry name" value="Glyoxalase"/>
    <property type="match status" value="1"/>
</dbReference>
<dbReference type="Gene3D" id="3.30.720.110">
    <property type="match status" value="1"/>
</dbReference>
<dbReference type="Proteomes" id="UP001064971">
    <property type="component" value="Plasmid pDAETH-1"/>
</dbReference>
<keyword evidence="3" id="KW-1185">Reference proteome</keyword>
<dbReference type="SUPFAM" id="SSF54593">
    <property type="entry name" value="Glyoxalase/Bleomycin resistance protein/Dihydroxybiphenyl dioxygenase"/>
    <property type="match status" value="1"/>
</dbReference>
<dbReference type="InterPro" id="IPR037523">
    <property type="entry name" value="VOC_core"/>
</dbReference>
<dbReference type="InterPro" id="IPR004360">
    <property type="entry name" value="Glyas_Fos-R_dOase_dom"/>
</dbReference>
<geneLocation type="plasmid" evidence="2 3">
    <name>pDAETH-1</name>
</geneLocation>